<accession>A0ABW5NU43</accession>
<comment type="caution">
    <text evidence="1">The sequence shown here is derived from an EMBL/GenBank/DDBJ whole genome shotgun (WGS) entry which is preliminary data.</text>
</comment>
<evidence type="ECO:0000313" key="1">
    <source>
        <dbReference type="EMBL" id="MFD2602611.1"/>
    </source>
</evidence>
<protein>
    <submittedName>
        <fullName evidence="1">Uncharacterized protein</fullName>
    </submittedName>
</protein>
<gene>
    <name evidence="1" type="ORF">ACFSR3_11130</name>
</gene>
<dbReference type="Proteomes" id="UP001597480">
    <property type="component" value="Unassembled WGS sequence"/>
</dbReference>
<proteinExistence type="predicted"/>
<reference evidence="2" key="1">
    <citation type="journal article" date="2019" name="Int. J. Syst. Evol. Microbiol.">
        <title>The Global Catalogue of Microorganisms (GCM) 10K type strain sequencing project: providing services to taxonomists for standard genome sequencing and annotation.</title>
        <authorList>
            <consortium name="The Broad Institute Genomics Platform"/>
            <consortium name="The Broad Institute Genome Sequencing Center for Infectious Disease"/>
            <person name="Wu L."/>
            <person name="Ma J."/>
        </authorList>
    </citation>
    <scope>NUCLEOTIDE SEQUENCE [LARGE SCALE GENOMIC DNA]</scope>
    <source>
        <strain evidence="2">KCTC 42107</strain>
    </source>
</reference>
<sequence>MEKVSLTRDEFYEMVWTTPTSHLLKKYDITQHKFIELCKKFDIPRPGIGYWMKKANNKPVIRKALPTSNKSGSSIELYLRSEKEKRSSNKVGSQLITSKKTDNEGFRYPEKLKNPHPMILETKRCWEDSKAKGYNRDRNIPHLSIRVEPPHVKRALLLMDTFVKLLEKRGHRIEFKYHRPYAVLYDVDIELDLREAAKRIPKPDAYPTFELEYTGQFVMMTGKYSIHKEWRDGKIKLEGMLEKIVDWMEAHAGEWADWREQSRLKELERAKEKEQHEKMLARQQQEILSFKTLLEDSKKHQEANALREYITAARAKAIAEKKSDKALEAWVTWAAKKADWLDPLTNSPDDIMDQKL</sequence>
<evidence type="ECO:0000313" key="2">
    <source>
        <dbReference type="Proteomes" id="UP001597480"/>
    </source>
</evidence>
<dbReference type="RefSeq" id="WP_379821037.1">
    <property type="nucleotide sequence ID" value="NZ_JBHUMD010000026.1"/>
</dbReference>
<dbReference type="EMBL" id="JBHUMD010000026">
    <property type="protein sequence ID" value="MFD2602611.1"/>
    <property type="molecule type" value="Genomic_DNA"/>
</dbReference>
<organism evidence="1 2">
    <name type="scientific">Flavobacterium suzhouense</name>
    <dbReference type="NCBI Taxonomy" id="1529638"/>
    <lineage>
        <taxon>Bacteria</taxon>
        <taxon>Pseudomonadati</taxon>
        <taxon>Bacteroidota</taxon>
        <taxon>Flavobacteriia</taxon>
        <taxon>Flavobacteriales</taxon>
        <taxon>Flavobacteriaceae</taxon>
        <taxon>Flavobacterium</taxon>
    </lineage>
</organism>
<keyword evidence="2" id="KW-1185">Reference proteome</keyword>
<name>A0ABW5NU43_9FLAO</name>